<evidence type="ECO:0000256" key="1">
    <source>
        <dbReference type="SAM" id="MobiDB-lite"/>
    </source>
</evidence>
<gene>
    <name evidence="2" type="ORF">ZHAS_00012386</name>
</gene>
<reference evidence="2 4" key="1">
    <citation type="journal article" date="2014" name="BMC Genomics">
        <title>Genome sequence of Anopheles sinensis provides insight into genetics basis of mosquito competence for malaria parasites.</title>
        <authorList>
            <person name="Zhou D."/>
            <person name="Zhang D."/>
            <person name="Ding G."/>
            <person name="Shi L."/>
            <person name="Hou Q."/>
            <person name="Ye Y."/>
            <person name="Xu Y."/>
            <person name="Zhou H."/>
            <person name="Xiong C."/>
            <person name="Li S."/>
            <person name="Yu J."/>
            <person name="Hong S."/>
            <person name="Yu X."/>
            <person name="Zou P."/>
            <person name="Chen C."/>
            <person name="Chang X."/>
            <person name="Wang W."/>
            <person name="Lv Y."/>
            <person name="Sun Y."/>
            <person name="Ma L."/>
            <person name="Shen B."/>
            <person name="Zhu C."/>
        </authorList>
    </citation>
    <scope>NUCLEOTIDE SEQUENCE [LARGE SCALE GENOMIC DNA]</scope>
</reference>
<feature type="compositionally biased region" description="Low complexity" evidence="1">
    <location>
        <begin position="1"/>
        <end position="16"/>
    </location>
</feature>
<dbReference type="EMBL" id="ATLV01019680">
    <property type="status" value="NOT_ANNOTATED_CDS"/>
    <property type="molecule type" value="Genomic_DNA"/>
</dbReference>
<dbReference type="EnsemblMetazoa" id="ASIC012386-RA">
    <property type="protein sequence ID" value="ASIC012386-PA"/>
    <property type="gene ID" value="ASIC012386"/>
</dbReference>
<dbReference type="AlphaFoldDB" id="A0A084W2R5"/>
<dbReference type="EMBL" id="KE525277">
    <property type="protein sequence ID" value="KFB44509.1"/>
    <property type="molecule type" value="Genomic_DNA"/>
</dbReference>
<evidence type="ECO:0000313" key="3">
    <source>
        <dbReference type="EnsemblMetazoa" id="ASIC012386-PA"/>
    </source>
</evidence>
<feature type="compositionally biased region" description="Basic and acidic residues" evidence="1">
    <location>
        <begin position="75"/>
        <end position="85"/>
    </location>
</feature>
<proteinExistence type="predicted"/>
<protein>
    <submittedName>
        <fullName evidence="2 3">Uncharacterized protein</fullName>
    </submittedName>
</protein>
<dbReference type="VEuPathDB" id="VectorBase:ASIS020583"/>
<dbReference type="Proteomes" id="UP000030765">
    <property type="component" value="Unassembled WGS sequence"/>
</dbReference>
<dbReference type="EMBL" id="ATLV01019681">
    <property type="status" value="NOT_ANNOTATED_CDS"/>
    <property type="molecule type" value="Genomic_DNA"/>
</dbReference>
<feature type="compositionally biased region" description="Basic and acidic residues" evidence="1">
    <location>
        <begin position="38"/>
        <end position="65"/>
    </location>
</feature>
<feature type="region of interest" description="Disordered" evidence="1">
    <location>
        <begin position="1"/>
        <end position="99"/>
    </location>
</feature>
<organism evidence="2">
    <name type="scientific">Anopheles sinensis</name>
    <name type="common">Mosquito</name>
    <dbReference type="NCBI Taxonomy" id="74873"/>
    <lineage>
        <taxon>Eukaryota</taxon>
        <taxon>Metazoa</taxon>
        <taxon>Ecdysozoa</taxon>
        <taxon>Arthropoda</taxon>
        <taxon>Hexapoda</taxon>
        <taxon>Insecta</taxon>
        <taxon>Pterygota</taxon>
        <taxon>Neoptera</taxon>
        <taxon>Endopterygota</taxon>
        <taxon>Diptera</taxon>
        <taxon>Nematocera</taxon>
        <taxon>Culicoidea</taxon>
        <taxon>Culicidae</taxon>
        <taxon>Anophelinae</taxon>
        <taxon>Anopheles</taxon>
    </lineage>
</organism>
<accession>A0A084W2R5</accession>
<evidence type="ECO:0000313" key="2">
    <source>
        <dbReference type="EMBL" id="KFB44509.1"/>
    </source>
</evidence>
<evidence type="ECO:0000313" key="4">
    <source>
        <dbReference type="Proteomes" id="UP000030765"/>
    </source>
</evidence>
<dbReference type="OrthoDB" id="10302721at2759"/>
<sequence>MDSALLPKPTALPLKPSGTGGSATDAYRKQQPSVPVAHHHEAPVKYSHPEPSHVHHKVQPKEHHTAGYHHQPLADTHHKAPEKHVHPVPSHQPAQGKHY</sequence>
<reference evidence="3" key="2">
    <citation type="submission" date="2020-05" db="UniProtKB">
        <authorList>
            <consortium name="EnsemblMetazoa"/>
        </authorList>
    </citation>
    <scope>IDENTIFICATION</scope>
</reference>
<keyword evidence="4" id="KW-1185">Reference proteome</keyword>
<name>A0A084W2R5_ANOSI</name>
<dbReference type="VEuPathDB" id="VectorBase:ASIC012386"/>